<protein>
    <submittedName>
        <fullName evidence="2">MMS19 nucleotide excision repair protein</fullName>
    </submittedName>
</protein>
<dbReference type="Proteomes" id="UP000095280">
    <property type="component" value="Unplaced"/>
</dbReference>
<organism evidence="1 2">
    <name type="scientific">Macrostomum lignano</name>
    <dbReference type="NCBI Taxonomy" id="282301"/>
    <lineage>
        <taxon>Eukaryota</taxon>
        <taxon>Metazoa</taxon>
        <taxon>Spiralia</taxon>
        <taxon>Lophotrochozoa</taxon>
        <taxon>Platyhelminthes</taxon>
        <taxon>Rhabditophora</taxon>
        <taxon>Macrostomorpha</taxon>
        <taxon>Macrostomida</taxon>
        <taxon>Macrostomidae</taxon>
        <taxon>Macrostomum</taxon>
    </lineage>
</organism>
<keyword evidence="1" id="KW-1185">Reference proteome</keyword>
<sequence>MSDMEQPPNNNRDDEVLDRHGSLPLALFGYLPEASKLILTDLLSALHSIVHSESTGDILRLVNLTSNEAMSLRGEVLLVKLMDQLVTVQQLYQLQSEDFAELRCCLLKLLHLWEENLADRSSKLIRFADFLRRCDHLRSFGSGSLAGLVHLAEAKSVQLAQRLQSPLGDISSRGESLFKLYLARLQNPVLVRGFLVGSIDRNRLELAAVILFELLKDANPSNFAPPPAQPTGLTLRRAAVRICASGAVSLADLDPQLGKFIACAEPASVELIPYDVCFETDWTFAADDGFCYSDWVMSLLEQQLHQTIFLFVLDEPLFEELRREGSHARSLLQRCLGTRRPLFFVYRDCDLIFDGLLELGNSLQSGLFKRSDIDSFRFPGQTVCLSETTSTVGCSRFCPLRIGWPAGRRNESAMRRRAEIVTMQNLISCLSRLDAAME</sequence>
<dbReference type="WBParaSite" id="maker-uti_cns_0016172-snap-gene-0.2-mRNA-1">
    <property type="protein sequence ID" value="maker-uti_cns_0016172-snap-gene-0.2-mRNA-1"/>
    <property type="gene ID" value="maker-uti_cns_0016172-snap-gene-0.2"/>
</dbReference>
<reference evidence="2" key="1">
    <citation type="submission" date="2016-11" db="UniProtKB">
        <authorList>
            <consortium name="WormBaseParasite"/>
        </authorList>
    </citation>
    <scope>IDENTIFICATION</scope>
</reference>
<dbReference type="AlphaFoldDB" id="A0A1I8IT82"/>
<evidence type="ECO:0000313" key="2">
    <source>
        <dbReference type="WBParaSite" id="maker-uti_cns_0016172-snap-gene-0.2-mRNA-1"/>
    </source>
</evidence>
<accession>A0A1I8IT82</accession>
<proteinExistence type="predicted"/>
<name>A0A1I8IT82_9PLAT</name>
<evidence type="ECO:0000313" key="1">
    <source>
        <dbReference type="Proteomes" id="UP000095280"/>
    </source>
</evidence>